<feature type="domain" description="Tripartite ATP-independent periplasmic transporters DctQ component" evidence="10">
    <location>
        <begin position="19"/>
        <end position="145"/>
    </location>
</feature>
<dbReference type="Pfam" id="PF04290">
    <property type="entry name" value="DctQ"/>
    <property type="match status" value="1"/>
</dbReference>
<evidence type="ECO:0000256" key="8">
    <source>
        <dbReference type="ARBA" id="ARBA00038436"/>
    </source>
</evidence>
<protein>
    <recommendedName>
        <fullName evidence="9">TRAP transporter small permease protein</fullName>
    </recommendedName>
</protein>
<evidence type="ECO:0000256" key="1">
    <source>
        <dbReference type="ARBA" id="ARBA00004429"/>
    </source>
</evidence>
<evidence type="ECO:0000313" key="11">
    <source>
        <dbReference type="EMBL" id="BBU85558.1"/>
    </source>
</evidence>
<evidence type="ECO:0000256" key="7">
    <source>
        <dbReference type="ARBA" id="ARBA00023136"/>
    </source>
</evidence>
<evidence type="ECO:0000313" key="13">
    <source>
        <dbReference type="EMBL" id="HAH4523110.1"/>
    </source>
</evidence>
<feature type="transmembrane region" description="Helical" evidence="9">
    <location>
        <begin position="82"/>
        <end position="101"/>
    </location>
</feature>
<evidence type="ECO:0000313" key="12">
    <source>
        <dbReference type="EMBL" id="EMJ5252040.1"/>
    </source>
</evidence>
<dbReference type="EMBL" id="ABONVU020000001">
    <property type="protein sequence ID" value="EMJ5252040.1"/>
    <property type="molecule type" value="Genomic_DNA"/>
</dbReference>
<evidence type="ECO:0000313" key="15">
    <source>
        <dbReference type="EMBL" id="RXD12550.1"/>
    </source>
</evidence>
<dbReference type="GO" id="GO:0015740">
    <property type="term" value="P:C4-dicarboxylate transport"/>
    <property type="evidence" value="ECO:0007669"/>
    <property type="project" value="TreeGrafter"/>
</dbReference>
<dbReference type="PANTHER" id="PTHR35011:SF2">
    <property type="entry name" value="2,3-DIKETO-L-GULONATE TRAP TRANSPORTER SMALL PERMEASE PROTEIN YIAM"/>
    <property type="match status" value="1"/>
</dbReference>
<sequence length="153" mass="17028">MRLLGKMIEVAAVLTLFILVIMTIAAVIMRYCFHMPLQWTEEVSGLLMIWVVMFGAVVAERDNTHLSIPFLADALTSRGQRILAFLVSLMSIILLVVMAWSAWKLAAGTAFKTTQILKISWFWIDIAVTVGAIGVACFTALQLIKKTPRKEGE</sequence>
<reference evidence="12" key="6">
    <citation type="submission" date="2024-02" db="EMBL/GenBank/DDBJ databases">
        <authorList>
            <consortium name="Clinical and Environmental Microbiology Branch: Whole genome sequencing antimicrobial resistance pathogens in the healthcare setting"/>
        </authorList>
    </citation>
    <scope>NUCLEOTIDE SEQUENCE</scope>
    <source>
        <strain evidence="12">1924188</strain>
    </source>
</reference>
<dbReference type="EMBL" id="DABCJL010000001">
    <property type="protein sequence ID" value="HAH7767068.1"/>
    <property type="molecule type" value="Genomic_DNA"/>
</dbReference>
<keyword evidence="3" id="KW-1003">Cell membrane</keyword>
<keyword evidence="6 9" id="KW-1133">Transmembrane helix</keyword>
<dbReference type="EMBL" id="AP022360">
    <property type="protein sequence ID" value="BBU85558.1"/>
    <property type="molecule type" value="Genomic_DNA"/>
</dbReference>
<evidence type="ECO:0000313" key="16">
    <source>
        <dbReference type="EMBL" id="WLM98366.1"/>
    </source>
</evidence>
<keyword evidence="2 9" id="KW-0813">Transport</keyword>
<evidence type="ECO:0000256" key="5">
    <source>
        <dbReference type="ARBA" id="ARBA00022692"/>
    </source>
</evidence>
<dbReference type="InterPro" id="IPR007387">
    <property type="entry name" value="TRAP_DctQ"/>
</dbReference>
<dbReference type="AlphaFoldDB" id="A0A066T6M4"/>
<dbReference type="Proteomes" id="UP000288730">
    <property type="component" value="Unassembled WGS sequence"/>
</dbReference>
<reference evidence="16" key="5">
    <citation type="journal article" date="2023" name="Microorganisms">
        <title>Comparative Genomic Analysis of ST131 Subclade C2 of ESBL-Producing E. coli Isolates from Patients with Recurrent and Sporadic Urinary Tract Infections.</title>
        <authorList>
            <person name="Jaen-Luchoro D."/>
            <person name="Kahnamouei A."/>
            <person name="Yazdanshenas S."/>
            <person name="Lindblom A."/>
            <person name="Samuelsson E."/>
            <person name="Ahren C."/>
            <person name="Karami N."/>
        </authorList>
    </citation>
    <scope>NUCLEOTIDE SEQUENCE</scope>
    <source>
        <strain evidence="16">S7</strain>
    </source>
</reference>
<feature type="transmembrane region" description="Helical" evidence="9">
    <location>
        <begin position="12"/>
        <end position="31"/>
    </location>
</feature>
<accession>A0A066T6M4</accession>
<evidence type="ECO:0000256" key="6">
    <source>
        <dbReference type="ARBA" id="ARBA00022989"/>
    </source>
</evidence>
<feature type="transmembrane region" description="Helical" evidence="9">
    <location>
        <begin position="121"/>
        <end position="144"/>
    </location>
</feature>
<feature type="transmembrane region" description="Helical" evidence="9">
    <location>
        <begin position="43"/>
        <end position="61"/>
    </location>
</feature>
<organism evidence="15 17">
    <name type="scientific">Escherichia coli</name>
    <dbReference type="NCBI Taxonomy" id="562"/>
    <lineage>
        <taxon>Bacteria</taxon>
        <taxon>Pseudomonadati</taxon>
        <taxon>Pseudomonadota</taxon>
        <taxon>Gammaproteobacteria</taxon>
        <taxon>Enterobacterales</taxon>
        <taxon>Enterobacteriaceae</taxon>
        <taxon>Escherichia</taxon>
    </lineage>
</organism>
<dbReference type="InterPro" id="IPR055348">
    <property type="entry name" value="DctQ"/>
</dbReference>
<reference evidence="15 17" key="2">
    <citation type="submission" date="2019-01" db="EMBL/GenBank/DDBJ databases">
        <title>Genomic analysis of febrile catheter-associated UTI E. coli isolates.</title>
        <authorList>
            <person name="Potter R."/>
            <person name="Zou Z."/>
            <person name="Henderson J."/>
            <person name="Dantas G."/>
        </authorList>
    </citation>
    <scope>NUCLEOTIDE SEQUENCE [LARGE SCALE GENOMIC DNA]</scope>
    <source>
        <strain evidence="15 17">29_CAASB</strain>
    </source>
</reference>
<reference evidence="14" key="4">
    <citation type="submission" date="2020-01" db="EMBL/GenBank/DDBJ databases">
        <authorList>
            <consortium name="NCBI Pathogen Detection Project"/>
        </authorList>
    </citation>
    <scope>NUCLEOTIDE SEQUENCE</scope>
    <source>
        <strain evidence="14">C0382</strain>
        <strain evidence="13">EC00763</strain>
    </source>
</reference>
<reference evidence="13" key="1">
    <citation type="journal article" date="2018" name="Genome Biol.">
        <title>SKESA: strategic k-mer extension for scrupulous assemblies.</title>
        <authorList>
            <person name="Souvorov A."/>
            <person name="Agarwala R."/>
            <person name="Lipman D.J."/>
        </authorList>
    </citation>
    <scope>NUCLEOTIDE SEQUENCE [LARGE SCALE GENOMIC DNA]</scope>
    <source>
        <strain evidence="14">C0382</strain>
        <strain evidence="13">EC00763</strain>
    </source>
</reference>
<evidence type="ECO:0000256" key="4">
    <source>
        <dbReference type="ARBA" id="ARBA00022519"/>
    </source>
</evidence>
<dbReference type="RefSeq" id="WP_001237779.1">
    <property type="nucleotide sequence ID" value="NZ_AP018784.2"/>
</dbReference>
<comment type="subcellular location">
    <subcellularLocation>
        <location evidence="1 9">Cell inner membrane</location>
        <topology evidence="1 9">Multi-pass membrane protein</topology>
    </subcellularLocation>
</comment>
<comment type="similarity">
    <text evidence="8 9">Belongs to the TRAP transporter small permease family.</text>
</comment>
<dbReference type="GO" id="GO:0005886">
    <property type="term" value="C:plasma membrane"/>
    <property type="evidence" value="ECO:0007669"/>
    <property type="project" value="UniProtKB-SubCell"/>
</dbReference>
<evidence type="ECO:0000256" key="3">
    <source>
        <dbReference type="ARBA" id="ARBA00022475"/>
    </source>
</evidence>
<evidence type="ECO:0000256" key="9">
    <source>
        <dbReference type="RuleBase" id="RU369079"/>
    </source>
</evidence>
<dbReference type="GO" id="GO:0022857">
    <property type="term" value="F:transmembrane transporter activity"/>
    <property type="evidence" value="ECO:0007669"/>
    <property type="project" value="UniProtKB-UniRule"/>
</dbReference>
<keyword evidence="5 9" id="KW-0812">Transmembrane</keyword>
<dbReference type="Proteomes" id="UP000843571">
    <property type="component" value="Unassembled WGS sequence"/>
</dbReference>
<dbReference type="EMBL" id="SCJN01000198">
    <property type="protein sequence ID" value="RXD12550.1"/>
    <property type="molecule type" value="Genomic_DNA"/>
</dbReference>
<dbReference type="PANTHER" id="PTHR35011">
    <property type="entry name" value="2,3-DIKETO-L-GULONATE TRAP TRANSPORTER SMALL PERMEASE PROTEIN YIAM"/>
    <property type="match status" value="1"/>
</dbReference>
<keyword evidence="7 9" id="KW-0472">Membrane</keyword>
<comment type="subunit">
    <text evidence="9">The complex comprises the extracytoplasmic solute receptor protein and the two transmembrane proteins.</text>
</comment>
<evidence type="ECO:0000313" key="14">
    <source>
        <dbReference type="EMBL" id="HAH7767068.1"/>
    </source>
</evidence>
<dbReference type="Proteomes" id="UP000467488">
    <property type="component" value="Chromosome"/>
</dbReference>
<name>A0A066T6M4_ECOLX</name>
<evidence type="ECO:0000256" key="2">
    <source>
        <dbReference type="ARBA" id="ARBA00022448"/>
    </source>
</evidence>
<comment type="function">
    <text evidence="9">Part of the tripartite ATP-independent periplasmic (TRAP) transport system.</text>
</comment>
<keyword evidence="4 9" id="KW-0997">Cell inner membrane</keyword>
<dbReference type="EMBL" id="DABBJX010000002">
    <property type="protein sequence ID" value="HAH4523110.1"/>
    <property type="molecule type" value="Genomic_DNA"/>
</dbReference>
<reference evidence="11 18" key="3">
    <citation type="submission" date="2020-01" db="EMBL/GenBank/DDBJ databases">
        <title>Dynamics of blaIMP-6 dissemination in carbapenem resistant Enterobacteriacea isolated from regional surveillance in Osaka, Japan.</title>
        <authorList>
            <person name="Abe R."/>
            <person name="Akeda Y."/>
            <person name="Sugawara Y."/>
            <person name="Yamamoto N."/>
            <person name="Tomono K."/>
            <person name="Takeuchi D."/>
            <person name="Kawahara R."/>
            <person name="Hamada S."/>
        </authorList>
    </citation>
    <scope>NUCLEOTIDE SEQUENCE [LARGE SCALE GENOMIC DNA]</scope>
    <source>
        <strain evidence="11 18">E300</strain>
    </source>
</reference>
<dbReference type="Proteomes" id="UP001285616">
    <property type="component" value="Unassembled WGS sequence"/>
</dbReference>
<proteinExistence type="inferred from homology"/>
<dbReference type="Proteomes" id="UP001180189">
    <property type="component" value="Chromosome"/>
</dbReference>
<dbReference type="EMBL" id="CP107128">
    <property type="protein sequence ID" value="WLM98366.1"/>
    <property type="molecule type" value="Genomic_DNA"/>
</dbReference>
<evidence type="ECO:0000313" key="17">
    <source>
        <dbReference type="Proteomes" id="UP000288730"/>
    </source>
</evidence>
<evidence type="ECO:0000313" key="18">
    <source>
        <dbReference type="Proteomes" id="UP000467488"/>
    </source>
</evidence>
<gene>
    <name evidence="11" type="ORF">EIMP300_69580</name>
    <name evidence="15" type="ORF">EPS76_19710</name>
    <name evidence="13" type="ORF">GRC73_03720</name>
    <name evidence="14" type="ORF">HIE29_000405</name>
    <name evidence="16" type="ORF">OGM49_07050</name>
    <name evidence="12" type="ORF">R8O40_000188</name>
</gene>
<evidence type="ECO:0000259" key="10">
    <source>
        <dbReference type="Pfam" id="PF04290"/>
    </source>
</evidence>